<name>C7GA43_9FIRM</name>
<proteinExistence type="predicted"/>
<gene>
    <name evidence="1" type="ORF">ROSINTL182_06773</name>
</gene>
<dbReference type="AlphaFoldDB" id="C7GA43"/>
<evidence type="ECO:0000313" key="1">
    <source>
        <dbReference type="EMBL" id="EEV01295.1"/>
    </source>
</evidence>
<protein>
    <submittedName>
        <fullName evidence="1">Uncharacterized protein</fullName>
    </submittedName>
</protein>
<dbReference type="EMBL" id="ABYJ02000081">
    <property type="protein sequence ID" value="EEV01295.1"/>
    <property type="molecule type" value="Genomic_DNA"/>
</dbReference>
<organism evidence="1 2">
    <name type="scientific">Roseburia intestinalis L1-82</name>
    <dbReference type="NCBI Taxonomy" id="536231"/>
    <lineage>
        <taxon>Bacteria</taxon>
        <taxon>Bacillati</taxon>
        <taxon>Bacillota</taxon>
        <taxon>Clostridia</taxon>
        <taxon>Lachnospirales</taxon>
        <taxon>Lachnospiraceae</taxon>
        <taxon>Roseburia</taxon>
    </lineage>
</organism>
<evidence type="ECO:0000313" key="2">
    <source>
        <dbReference type="Proteomes" id="UP000004828"/>
    </source>
</evidence>
<accession>C7GA43</accession>
<comment type="caution">
    <text evidence="1">The sequence shown here is derived from an EMBL/GenBank/DDBJ whole genome shotgun (WGS) entry which is preliminary data.</text>
</comment>
<dbReference type="Proteomes" id="UP000004828">
    <property type="component" value="Unassembled WGS sequence"/>
</dbReference>
<sequence length="44" mass="5368">MALCYYCNRNLKERNQCGDNLLLKHERKQSQQENVCHIWHTFVC</sequence>
<dbReference type="HOGENOM" id="CLU_3221533_0_0_9"/>
<reference evidence="1 2" key="1">
    <citation type="submission" date="2009-08" db="EMBL/GenBank/DDBJ databases">
        <authorList>
            <person name="Weinstock G."/>
            <person name="Sodergren E."/>
            <person name="Clifton S."/>
            <person name="Fulton L."/>
            <person name="Fulton B."/>
            <person name="Courtney L."/>
            <person name="Fronick C."/>
            <person name="Harrison M."/>
            <person name="Strong C."/>
            <person name="Farmer C."/>
            <person name="Delahaunty K."/>
            <person name="Markovic C."/>
            <person name="Hall O."/>
            <person name="Minx P."/>
            <person name="Tomlinson C."/>
            <person name="Mitreva M."/>
            <person name="Nelson J."/>
            <person name="Hou S."/>
            <person name="Wollam A."/>
            <person name="Pepin K.H."/>
            <person name="Johnson M."/>
            <person name="Bhonagiri V."/>
            <person name="Nash W.E."/>
            <person name="Warren W."/>
            <person name="Chinwalla A."/>
            <person name="Mardis E.R."/>
            <person name="Wilson R.K."/>
        </authorList>
    </citation>
    <scope>NUCLEOTIDE SEQUENCE [LARGE SCALE GENOMIC DNA]</scope>
    <source>
        <strain evidence="1 2">L1-82</strain>
    </source>
</reference>